<accession>A0ABP9WFQ6</accession>
<evidence type="ECO:0000313" key="2">
    <source>
        <dbReference type="Proteomes" id="UP001401887"/>
    </source>
</evidence>
<reference evidence="1 2" key="1">
    <citation type="submission" date="2024-02" db="EMBL/GenBank/DDBJ databases">
        <title>Deinococcus carri NBRC 110142.</title>
        <authorList>
            <person name="Ichikawa N."/>
            <person name="Katano-Makiyama Y."/>
            <person name="Hidaka K."/>
        </authorList>
    </citation>
    <scope>NUCLEOTIDE SEQUENCE [LARGE SCALE GENOMIC DNA]</scope>
    <source>
        <strain evidence="1 2">NBRC 110142</strain>
    </source>
</reference>
<organism evidence="1 2">
    <name type="scientific">Deinococcus carri</name>
    <dbReference type="NCBI Taxonomy" id="1211323"/>
    <lineage>
        <taxon>Bacteria</taxon>
        <taxon>Thermotogati</taxon>
        <taxon>Deinococcota</taxon>
        <taxon>Deinococci</taxon>
        <taxon>Deinococcales</taxon>
        <taxon>Deinococcaceae</taxon>
        <taxon>Deinococcus</taxon>
    </lineage>
</organism>
<gene>
    <name evidence="1" type="ORF">Dcar01_03692</name>
</gene>
<sequence length="79" mass="7999">MGAVPVTAPQPVPVLPVLSARAQLASAAQQALIIAGPHREPRHIAAEAVEHADALLVALCPEPLPNAGDEAVLGYGGRP</sequence>
<evidence type="ECO:0000313" key="1">
    <source>
        <dbReference type="EMBL" id="GAA5514928.1"/>
    </source>
</evidence>
<dbReference type="Proteomes" id="UP001401887">
    <property type="component" value="Unassembled WGS sequence"/>
</dbReference>
<comment type="caution">
    <text evidence="1">The sequence shown here is derived from an EMBL/GenBank/DDBJ whole genome shotgun (WGS) entry which is preliminary data.</text>
</comment>
<keyword evidence="2" id="KW-1185">Reference proteome</keyword>
<protein>
    <submittedName>
        <fullName evidence="1">Uncharacterized protein</fullName>
    </submittedName>
</protein>
<name>A0ABP9WFQ6_9DEIO</name>
<dbReference type="EMBL" id="BAABRP010000027">
    <property type="protein sequence ID" value="GAA5514928.1"/>
    <property type="molecule type" value="Genomic_DNA"/>
</dbReference>
<proteinExistence type="predicted"/>